<dbReference type="NCBIfam" id="TIGR01549">
    <property type="entry name" value="HAD-SF-IA-v1"/>
    <property type="match status" value="1"/>
</dbReference>
<reference evidence="5 6" key="1">
    <citation type="submission" date="2016-10" db="EMBL/GenBank/DDBJ databases">
        <authorList>
            <person name="de Groot N.N."/>
        </authorList>
    </citation>
    <scope>NUCLEOTIDE SEQUENCE [LARGE SCALE GENOMIC DNA]</scope>
    <source>
        <strain evidence="5 6">SR12</strain>
    </source>
</reference>
<dbReference type="GO" id="GO:0008967">
    <property type="term" value="F:phosphoglycolate phosphatase activity"/>
    <property type="evidence" value="ECO:0007669"/>
    <property type="project" value="TreeGrafter"/>
</dbReference>
<organism evidence="5 6">
    <name type="scientific">Eubacterium aggregans</name>
    <dbReference type="NCBI Taxonomy" id="81409"/>
    <lineage>
        <taxon>Bacteria</taxon>
        <taxon>Bacillati</taxon>
        <taxon>Bacillota</taxon>
        <taxon>Clostridia</taxon>
        <taxon>Eubacteriales</taxon>
        <taxon>Eubacteriaceae</taxon>
        <taxon>Eubacterium</taxon>
    </lineage>
</organism>
<dbReference type="EMBL" id="FNRK01000021">
    <property type="protein sequence ID" value="SEA68862.1"/>
    <property type="molecule type" value="Genomic_DNA"/>
</dbReference>
<dbReference type="STRING" id="81409.SAMN04515656_12138"/>
<dbReference type="InterPro" id="IPR050155">
    <property type="entry name" value="HAD-like_hydrolase_sf"/>
</dbReference>
<dbReference type="InterPro" id="IPR041492">
    <property type="entry name" value="HAD_2"/>
</dbReference>
<dbReference type="InterPro" id="IPR023214">
    <property type="entry name" value="HAD_sf"/>
</dbReference>
<dbReference type="InterPro" id="IPR023198">
    <property type="entry name" value="PGP-like_dom2"/>
</dbReference>
<dbReference type="Gene3D" id="1.10.150.240">
    <property type="entry name" value="Putative phosphatase, domain 2"/>
    <property type="match status" value="1"/>
</dbReference>
<dbReference type="InterPro" id="IPR006439">
    <property type="entry name" value="HAD-SF_hydro_IA"/>
</dbReference>
<accession>A0A1H4D983</accession>
<gene>
    <name evidence="5" type="ORF">SAMN04515656_12138</name>
</gene>
<dbReference type="PANTHER" id="PTHR43434:SF23">
    <property type="entry name" value="PHOSPHOGLYCOLATE PHOSPHATASE"/>
    <property type="match status" value="1"/>
</dbReference>
<evidence type="ECO:0000313" key="5">
    <source>
        <dbReference type="EMBL" id="SEA68862.1"/>
    </source>
</evidence>
<evidence type="ECO:0000256" key="1">
    <source>
        <dbReference type="ARBA" id="ARBA00022723"/>
    </source>
</evidence>
<dbReference type="SFLD" id="SFLDG01129">
    <property type="entry name" value="C1.5:_HAD__Beta-PGM__Phosphata"/>
    <property type="match status" value="1"/>
</dbReference>
<evidence type="ECO:0000256" key="2">
    <source>
        <dbReference type="ARBA" id="ARBA00022801"/>
    </source>
</evidence>
<dbReference type="AlphaFoldDB" id="A0A1H4D983"/>
<dbReference type="Pfam" id="PF13419">
    <property type="entry name" value="HAD_2"/>
    <property type="match status" value="1"/>
</dbReference>
<evidence type="ECO:0000256" key="4">
    <source>
        <dbReference type="ARBA" id="ARBA00023277"/>
    </source>
</evidence>
<keyword evidence="6" id="KW-1185">Reference proteome</keyword>
<dbReference type="PANTHER" id="PTHR43434">
    <property type="entry name" value="PHOSPHOGLYCOLATE PHOSPHATASE"/>
    <property type="match status" value="1"/>
</dbReference>
<keyword evidence="2" id="KW-0378">Hydrolase</keyword>
<dbReference type="InterPro" id="IPR036412">
    <property type="entry name" value="HAD-like_sf"/>
</dbReference>
<keyword evidence="4" id="KW-0119">Carbohydrate metabolism</keyword>
<dbReference type="GO" id="GO:0046872">
    <property type="term" value="F:metal ion binding"/>
    <property type="evidence" value="ECO:0007669"/>
    <property type="project" value="UniProtKB-KW"/>
</dbReference>
<keyword evidence="3" id="KW-0460">Magnesium</keyword>
<proteinExistence type="predicted"/>
<protein>
    <submittedName>
        <fullName evidence="5">Phosphoglycolate phosphatase</fullName>
    </submittedName>
</protein>
<evidence type="ECO:0000256" key="3">
    <source>
        <dbReference type="ARBA" id="ARBA00022842"/>
    </source>
</evidence>
<dbReference type="GO" id="GO:0005829">
    <property type="term" value="C:cytosol"/>
    <property type="evidence" value="ECO:0007669"/>
    <property type="project" value="TreeGrafter"/>
</dbReference>
<sequence>MAEEFYTPKYDGIIFDLDGTLIDSLEDLIDACNSMLGHYGLPPKSYEEGKGLIGRGIRNLVKRALPEEMGKDESLLDEAEAFMKADYATRYTRKTRPYDGIKELIRYLHVKRIPFGICTNKPIEAAREIVDGLFDIKEFVDVIGQQAGQPRKPDPTQTLALAEKMGVAPKRCIYMGDSKVDYETAKNAGMLPVLCTWGFTAPKELEAFKDAIWIKKPHRAIDAFKYGFDMYSIFGECKDDELNG</sequence>
<keyword evidence="1" id="KW-0479">Metal-binding</keyword>
<dbReference type="SFLD" id="SFLDS00003">
    <property type="entry name" value="Haloacid_Dehalogenase"/>
    <property type="match status" value="1"/>
</dbReference>
<dbReference type="Proteomes" id="UP000199394">
    <property type="component" value="Unassembled WGS sequence"/>
</dbReference>
<dbReference type="Gene3D" id="3.40.50.1000">
    <property type="entry name" value="HAD superfamily/HAD-like"/>
    <property type="match status" value="1"/>
</dbReference>
<evidence type="ECO:0000313" key="6">
    <source>
        <dbReference type="Proteomes" id="UP000199394"/>
    </source>
</evidence>
<dbReference type="RefSeq" id="WP_242911661.1">
    <property type="nucleotide sequence ID" value="NZ_FNRK01000021.1"/>
</dbReference>
<dbReference type="SUPFAM" id="SSF56784">
    <property type="entry name" value="HAD-like"/>
    <property type="match status" value="1"/>
</dbReference>
<name>A0A1H4D983_9FIRM</name>
<dbReference type="GO" id="GO:0006281">
    <property type="term" value="P:DNA repair"/>
    <property type="evidence" value="ECO:0007669"/>
    <property type="project" value="TreeGrafter"/>
</dbReference>